<accession>A0ABC9DRL2</accession>
<evidence type="ECO:0000256" key="1">
    <source>
        <dbReference type="SAM" id="Coils"/>
    </source>
</evidence>
<protein>
    <submittedName>
        <fullName evidence="3">Uncharacterized protein</fullName>
    </submittedName>
</protein>
<dbReference type="EMBL" id="OZ075144">
    <property type="protein sequence ID" value="CAL5044293.1"/>
    <property type="molecule type" value="Genomic_DNA"/>
</dbReference>
<evidence type="ECO:0000256" key="2">
    <source>
        <dbReference type="SAM" id="MobiDB-lite"/>
    </source>
</evidence>
<gene>
    <name evidence="3" type="ORF">URODEC1_LOCUS88215</name>
</gene>
<reference evidence="3 4" key="2">
    <citation type="submission" date="2024-10" db="EMBL/GenBank/DDBJ databases">
        <authorList>
            <person name="Ryan C."/>
        </authorList>
    </citation>
    <scope>NUCLEOTIDE SEQUENCE [LARGE SCALE GENOMIC DNA]</scope>
</reference>
<evidence type="ECO:0000313" key="3">
    <source>
        <dbReference type="EMBL" id="CAL5044293.1"/>
    </source>
</evidence>
<dbReference type="AlphaFoldDB" id="A0ABC9DRL2"/>
<evidence type="ECO:0000313" key="4">
    <source>
        <dbReference type="Proteomes" id="UP001497457"/>
    </source>
</evidence>
<reference evidence="4" key="1">
    <citation type="submission" date="2024-06" db="EMBL/GenBank/DDBJ databases">
        <authorList>
            <person name="Ryan C."/>
        </authorList>
    </citation>
    <scope>NUCLEOTIDE SEQUENCE [LARGE SCALE GENOMIC DNA]</scope>
</reference>
<keyword evidence="1" id="KW-0175">Coiled coil</keyword>
<name>A0ABC9DRL2_9POAL</name>
<sequence length="494" mass="56655">MAAPAPATAALVGFLDPNGKEWNPASLPLVVREVASAAREDDDEEMRRLLFERFMESYGPGTQCLREATKVHTQPCVLYTMRISVKKARVSWSHRSSRRFLPERRGTTFPIPICRVVAPDHQVEQKQGSPALLREVAVIRGMPRGRGITVTSHVKLLVVRLHDILFLLPGPSAAVDLCFSDHSFRIPSGWKEERLYSEDGFHFVDIAAPVENLVRKLDMMRRQEDQEMQRRMQETEEERERRLLEEEVMRKQEELERREIWQTTKAHCYSKFKLTMNSSKQVSCKCIQQESLHEMRRRVEDGEFVLPISTPAPLPASSKAFETVGFVEGYFDLETFGQGLRRGRFMDRSGRTISSVLMVSRSTAKVLTIKVVVDKLDILLDDGMVLSCGYGFSVNIHCDDVSSYEILTANWRHHILCKNIGCEGITSFSSLLVQLKRKLDLKLSKEELGLYIMCAIDDEDENKELTRRQQPKRQESFRDKRKLHGGNTKVLRAE</sequence>
<proteinExistence type="predicted"/>
<feature type="region of interest" description="Disordered" evidence="2">
    <location>
        <begin position="463"/>
        <end position="494"/>
    </location>
</feature>
<keyword evidence="4" id="KW-1185">Reference proteome</keyword>
<dbReference type="Proteomes" id="UP001497457">
    <property type="component" value="Chromosome 34rd"/>
</dbReference>
<feature type="coiled-coil region" evidence="1">
    <location>
        <begin position="210"/>
        <end position="254"/>
    </location>
</feature>
<organism evidence="3 4">
    <name type="scientific">Urochloa decumbens</name>
    <dbReference type="NCBI Taxonomy" id="240449"/>
    <lineage>
        <taxon>Eukaryota</taxon>
        <taxon>Viridiplantae</taxon>
        <taxon>Streptophyta</taxon>
        <taxon>Embryophyta</taxon>
        <taxon>Tracheophyta</taxon>
        <taxon>Spermatophyta</taxon>
        <taxon>Magnoliopsida</taxon>
        <taxon>Liliopsida</taxon>
        <taxon>Poales</taxon>
        <taxon>Poaceae</taxon>
        <taxon>PACMAD clade</taxon>
        <taxon>Panicoideae</taxon>
        <taxon>Panicodae</taxon>
        <taxon>Paniceae</taxon>
        <taxon>Melinidinae</taxon>
        <taxon>Urochloa</taxon>
    </lineage>
</organism>
<feature type="compositionally biased region" description="Basic and acidic residues" evidence="2">
    <location>
        <begin position="463"/>
        <end position="478"/>
    </location>
</feature>